<organism evidence="1 2">
    <name type="scientific">Penicillium hordei</name>
    <dbReference type="NCBI Taxonomy" id="40994"/>
    <lineage>
        <taxon>Eukaryota</taxon>
        <taxon>Fungi</taxon>
        <taxon>Dikarya</taxon>
        <taxon>Ascomycota</taxon>
        <taxon>Pezizomycotina</taxon>
        <taxon>Eurotiomycetes</taxon>
        <taxon>Eurotiomycetidae</taxon>
        <taxon>Eurotiales</taxon>
        <taxon>Aspergillaceae</taxon>
        <taxon>Penicillium</taxon>
    </lineage>
</organism>
<dbReference type="EMBL" id="JAQJAE010000002">
    <property type="protein sequence ID" value="KAJ5607865.1"/>
    <property type="molecule type" value="Genomic_DNA"/>
</dbReference>
<proteinExistence type="predicted"/>
<accession>A0AAD6EBC2</accession>
<evidence type="ECO:0000313" key="2">
    <source>
        <dbReference type="Proteomes" id="UP001213799"/>
    </source>
</evidence>
<dbReference type="GeneID" id="81585783"/>
<keyword evidence="2" id="KW-1185">Reference proteome</keyword>
<dbReference type="AlphaFoldDB" id="A0AAD6EBC2"/>
<gene>
    <name evidence="1" type="ORF">N7537_004484</name>
</gene>
<reference evidence="1" key="2">
    <citation type="submission" date="2023-01" db="EMBL/GenBank/DDBJ databases">
        <authorList>
            <person name="Petersen C."/>
        </authorList>
    </citation>
    <scope>NUCLEOTIDE SEQUENCE</scope>
    <source>
        <strain evidence="1">IBT 12815</strain>
    </source>
</reference>
<reference evidence="1" key="1">
    <citation type="journal article" date="2023" name="IMA Fungus">
        <title>Comparative genomic study of the Penicillium genus elucidates a diverse pangenome and 15 lateral gene transfer events.</title>
        <authorList>
            <person name="Petersen C."/>
            <person name="Sorensen T."/>
            <person name="Nielsen M.R."/>
            <person name="Sondergaard T.E."/>
            <person name="Sorensen J.L."/>
            <person name="Fitzpatrick D.A."/>
            <person name="Frisvad J.C."/>
            <person name="Nielsen K.L."/>
        </authorList>
    </citation>
    <scope>NUCLEOTIDE SEQUENCE</scope>
    <source>
        <strain evidence="1">IBT 12815</strain>
    </source>
</reference>
<name>A0AAD6EBC2_9EURO</name>
<comment type="caution">
    <text evidence="1">The sequence shown here is derived from an EMBL/GenBank/DDBJ whole genome shotgun (WGS) entry which is preliminary data.</text>
</comment>
<sequence length="71" mass="8264">MTNIDTVEPNIKTTEYIMFSIDSTTFQQDFIGPDAISIHLIRTSFNPKTELLSVKMVTREHSERLRRPQSH</sequence>
<dbReference type="Proteomes" id="UP001213799">
    <property type="component" value="Unassembled WGS sequence"/>
</dbReference>
<evidence type="ECO:0000313" key="1">
    <source>
        <dbReference type="EMBL" id="KAJ5607865.1"/>
    </source>
</evidence>
<dbReference type="RefSeq" id="XP_056755289.1">
    <property type="nucleotide sequence ID" value="XM_056895541.1"/>
</dbReference>
<protein>
    <submittedName>
        <fullName evidence="1">Uncharacterized protein</fullName>
    </submittedName>
</protein>